<sequence length="333" mass="35742">MPARDLHDSAVVIDGTCPGYYWMQNVDDWRKGGTTCCVVTAVAFEDVRQAATAIAGLFRFVRERPDDLVLATTAADIRAAKAAGKLAVVLQFQGTAALGYELDLVEYYWRLGVRVVQLTYNQRGPVGDGCEEPSDAGLSAFGHRVVGELNRLGMLVDVSHTGERTSLDAVAASSAPVVASHSNPAALHASARNVSDELIRALAGTGGLVGINGFSAFLGGDRPGLDRFVDHIAHVAGLVGIEHVALGLDYTVRDAPRELYDQYVRDGIWSAATYPPPPWSFPGGLDTAAEFPQLTDRLLERGFGETDVRAVLGENWLRVFDAVWSSGTTQEAR</sequence>
<gene>
    <name evidence="1" type="ORF">SAMN04488561_3201</name>
</gene>
<dbReference type="AlphaFoldDB" id="A0A1H5MK51"/>
<protein>
    <submittedName>
        <fullName evidence="1">Membrane dipeptidase</fullName>
    </submittedName>
</protein>
<dbReference type="PANTHER" id="PTHR10443">
    <property type="entry name" value="MICROSOMAL DIPEPTIDASE"/>
    <property type="match status" value="1"/>
</dbReference>
<keyword evidence="2" id="KW-1185">Reference proteome</keyword>
<dbReference type="Gene3D" id="3.20.20.140">
    <property type="entry name" value="Metal-dependent hydrolases"/>
    <property type="match status" value="1"/>
</dbReference>
<dbReference type="SUPFAM" id="SSF51556">
    <property type="entry name" value="Metallo-dependent hydrolases"/>
    <property type="match status" value="1"/>
</dbReference>
<dbReference type="InterPro" id="IPR032466">
    <property type="entry name" value="Metal_Hydrolase"/>
</dbReference>
<dbReference type="PROSITE" id="PS51365">
    <property type="entry name" value="RENAL_DIPEPTIDASE_2"/>
    <property type="match status" value="1"/>
</dbReference>
<dbReference type="RefSeq" id="WP_069111735.1">
    <property type="nucleotide sequence ID" value="NZ_FNUC01000003.1"/>
</dbReference>
<proteinExistence type="predicted"/>
<name>A0A1H5MK51_9ACTN</name>
<accession>A0A1H5MK51</accession>
<dbReference type="STRING" id="561176.SAMN04488561_3201"/>
<evidence type="ECO:0000313" key="2">
    <source>
        <dbReference type="Proteomes" id="UP000181980"/>
    </source>
</evidence>
<dbReference type="OrthoDB" id="9804920at2"/>
<dbReference type="Pfam" id="PF01244">
    <property type="entry name" value="Peptidase_M19"/>
    <property type="match status" value="1"/>
</dbReference>
<reference evidence="2" key="1">
    <citation type="submission" date="2016-10" db="EMBL/GenBank/DDBJ databases">
        <authorList>
            <person name="Varghese N."/>
            <person name="Submissions S."/>
        </authorList>
    </citation>
    <scope>NUCLEOTIDE SEQUENCE [LARGE SCALE GENOMIC DNA]</scope>
    <source>
        <strain evidence="2">DSM 45237</strain>
    </source>
</reference>
<dbReference type="GO" id="GO:0070573">
    <property type="term" value="F:metallodipeptidase activity"/>
    <property type="evidence" value="ECO:0007669"/>
    <property type="project" value="InterPro"/>
</dbReference>
<dbReference type="PANTHER" id="PTHR10443:SF12">
    <property type="entry name" value="DIPEPTIDASE"/>
    <property type="match status" value="1"/>
</dbReference>
<dbReference type="EMBL" id="FNUC01000003">
    <property type="protein sequence ID" value="SEE89097.1"/>
    <property type="molecule type" value="Genomic_DNA"/>
</dbReference>
<dbReference type="GO" id="GO:0006508">
    <property type="term" value="P:proteolysis"/>
    <property type="evidence" value="ECO:0007669"/>
    <property type="project" value="InterPro"/>
</dbReference>
<dbReference type="InterPro" id="IPR008257">
    <property type="entry name" value="Pept_M19"/>
</dbReference>
<evidence type="ECO:0000313" key="1">
    <source>
        <dbReference type="EMBL" id="SEE89097.1"/>
    </source>
</evidence>
<dbReference type="Proteomes" id="UP000181980">
    <property type="component" value="Unassembled WGS sequence"/>
</dbReference>
<organism evidence="1 2">
    <name type="scientific">Jiangella alba</name>
    <dbReference type="NCBI Taxonomy" id="561176"/>
    <lineage>
        <taxon>Bacteria</taxon>
        <taxon>Bacillati</taxon>
        <taxon>Actinomycetota</taxon>
        <taxon>Actinomycetes</taxon>
        <taxon>Jiangellales</taxon>
        <taxon>Jiangellaceae</taxon>
        <taxon>Jiangella</taxon>
    </lineage>
</organism>